<evidence type="ECO:0000256" key="1">
    <source>
        <dbReference type="SAM" id="SignalP"/>
    </source>
</evidence>
<dbReference type="Proteomes" id="UP000824145">
    <property type="component" value="Unassembled WGS sequence"/>
</dbReference>
<organism evidence="2 3">
    <name type="scientific">Candidatus Caccalectryoclostridium excrementigallinarum</name>
    <dbReference type="NCBI Taxonomy" id="2840710"/>
    <lineage>
        <taxon>Bacteria</taxon>
        <taxon>Bacillati</taxon>
        <taxon>Bacillota</taxon>
        <taxon>Clostridia</taxon>
        <taxon>Christensenellales</taxon>
        <taxon>Christensenellaceae</taxon>
        <taxon>Christensenellaceae incertae sedis</taxon>
        <taxon>Candidatus Caccalectryoclostridium</taxon>
    </lineage>
</organism>
<dbReference type="PROSITE" id="PS51257">
    <property type="entry name" value="PROKAR_LIPOPROTEIN"/>
    <property type="match status" value="1"/>
</dbReference>
<proteinExistence type="predicted"/>
<reference evidence="2" key="1">
    <citation type="submission" date="2020-10" db="EMBL/GenBank/DDBJ databases">
        <authorList>
            <person name="Gilroy R."/>
        </authorList>
    </citation>
    <scope>NUCLEOTIDE SEQUENCE</scope>
    <source>
        <strain evidence="2">9366</strain>
    </source>
</reference>
<comment type="caution">
    <text evidence="2">The sequence shown here is derived from an EMBL/GenBank/DDBJ whole genome shotgun (WGS) entry which is preliminary data.</text>
</comment>
<evidence type="ECO:0000313" key="2">
    <source>
        <dbReference type="EMBL" id="HIU63373.1"/>
    </source>
</evidence>
<name>A0A9D1MMN6_9FIRM</name>
<gene>
    <name evidence="2" type="ORF">IAB07_06370</name>
</gene>
<evidence type="ECO:0000313" key="3">
    <source>
        <dbReference type="Proteomes" id="UP000824145"/>
    </source>
</evidence>
<sequence>MKKFLCVLLSVMLAAACLVFAACGDKTGEQISLTAAEGTVYSHGEQTVELTFSSEESGAYTFEEDIDASDVTVSGGLAGKTVTEVARADDSTLRVTLSGTVTGEVGNEGVLGSIVVSGGISENATGTALVNVYIPQMMAESASYSNIGEKYRFSSTFTLPYGAFIEEYAGAENIVLLPDTNGTLEVGLTDGKLHIRVKDFRPQGYAYPVVRIAPEVTTFNKELYVYIGRATFGVGSGYDLV</sequence>
<dbReference type="AlphaFoldDB" id="A0A9D1MMN6"/>
<protein>
    <submittedName>
        <fullName evidence="2">Uncharacterized protein</fullName>
    </submittedName>
</protein>
<feature type="chain" id="PRO_5038513412" evidence="1">
    <location>
        <begin position="22"/>
        <end position="241"/>
    </location>
</feature>
<keyword evidence="1" id="KW-0732">Signal</keyword>
<accession>A0A9D1MMN6</accession>
<reference evidence="2" key="2">
    <citation type="journal article" date="2021" name="PeerJ">
        <title>Extensive microbial diversity within the chicken gut microbiome revealed by metagenomics and culture.</title>
        <authorList>
            <person name="Gilroy R."/>
            <person name="Ravi A."/>
            <person name="Getino M."/>
            <person name="Pursley I."/>
            <person name="Horton D.L."/>
            <person name="Alikhan N.F."/>
            <person name="Baker D."/>
            <person name="Gharbi K."/>
            <person name="Hall N."/>
            <person name="Watson M."/>
            <person name="Adriaenssens E.M."/>
            <person name="Foster-Nyarko E."/>
            <person name="Jarju S."/>
            <person name="Secka A."/>
            <person name="Antonio M."/>
            <person name="Oren A."/>
            <person name="Chaudhuri R.R."/>
            <person name="La Ragione R."/>
            <person name="Hildebrand F."/>
            <person name="Pallen M.J."/>
        </authorList>
    </citation>
    <scope>NUCLEOTIDE SEQUENCE</scope>
    <source>
        <strain evidence="2">9366</strain>
    </source>
</reference>
<feature type="signal peptide" evidence="1">
    <location>
        <begin position="1"/>
        <end position="21"/>
    </location>
</feature>
<dbReference type="EMBL" id="DVNJ01000032">
    <property type="protein sequence ID" value="HIU63373.1"/>
    <property type="molecule type" value="Genomic_DNA"/>
</dbReference>